<name>A0A0M6X126_9FIRM</name>
<dbReference type="GO" id="GO:0006310">
    <property type="term" value="P:DNA recombination"/>
    <property type="evidence" value="ECO:0007669"/>
    <property type="project" value="UniProtKB-KW"/>
</dbReference>
<dbReference type="EMBL" id="CYXX01000004">
    <property type="protein sequence ID" value="CUM83773.1"/>
    <property type="molecule type" value="Genomic_DNA"/>
</dbReference>
<evidence type="ECO:0000259" key="2">
    <source>
        <dbReference type="PROSITE" id="PS51898"/>
    </source>
</evidence>
<evidence type="ECO:0000256" key="1">
    <source>
        <dbReference type="ARBA" id="ARBA00023172"/>
    </source>
</evidence>
<dbReference type="GeneID" id="75161373"/>
<dbReference type="InterPro" id="IPR011010">
    <property type="entry name" value="DNA_brk_join_enz"/>
</dbReference>
<evidence type="ECO:0000313" key="8">
    <source>
        <dbReference type="Proteomes" id="UP000266391"/>
    </source>
</evidence>
<dbReference type="EMBL" id="CVRS01000142">
    <property type="protein sequence ID" value="CRL43488.1"/>
    <property type="molecule type" value="Genomic_DNA"/>
</dbReference>
<reference evidence="5 8" key="3">
    <citation type="submission" date="2018-08" db="EMBL/GenBank/DDBJ databases">
        <title>A genome reference for cultivated species of the human gut microbiota.</title>
        <authorList>
            <person name="Zou Y."/>
            <person name="Xue W."/>
            <person name="Luo G."/>
        </authorList>
    </citation>
    <scope>NUCLEOTIDE SEQUENCE [LARGE SCALE GENOMIC DNA]</scope>
    <source>
        <strain evidence="5 8">AM32-8LB</strain>
    </source>
</reference>
<organism evidence="3 6">
    <name type="scientific">Roseburia inulinivorans</name>
    <dbReference type="NCBI Taxonomy" id="360807"/>
    <lineage>
        <taxon>Bacteria</taxon>
        <taxon>Bacillati</taxon>
        <taxon>Bacillota</taxon>
        <taxon>Clostridia</taxon>
        <taxon>Lachnospirales</taxon>
        <taxon>Lachnospiraceae</taxon>
        <taxon>Roseburia</taxon>
    </lineage>
</organism>
<accession>A0A0M6X126</accession>
<evidence type="ECO:0000313" key="3">
    <source>
        <dbReference type="EMBL" id="CRL43488.1"/>
    </source>
</evidence>
<reference evidence="3" key="2">
    <citation type="submission" date="2015-05" db="EMBL/GenBank/DDBJ databases">
        <authorList>
            <person name="Wang D.B."/>
            <person name="Wang M."/>
        </authorList>
    </citation>
    <scope>NUCLEOTIDE SEQUENCE [LARGE SCALE GENOMIC DNA]</scope>
    <source>
        <strain evidence="3">L1-83</strain>
    </source>
</reference>
<dbReference type="GO" id="GO:0015074">
    <property type="term" value="P:DNA integration"/>
    <property type="evidence" value="ECO:0007669"/>
    <property type="project" value="InterPro"/>
</dbReference>
<dbReference type="InterPro" id="IPR002104">
    <property type="entry name" value="Integrase_catalytic"/>
</dbReference>
<dbReference type="Proteomes" id="UP000095453">
    <property type="component" value="Unassembled WGS sequence"/>
</dbReference>
<dbReference type="Pfam" id="PF00589">
    <property type="entry name" value="Phage_integrase"/>
    <property type="match status" value="1"/>
</dbReference>
<evidence type="ECO:0000313" key="7">
    <source>
        <dbReference type="Proteomes" id="UP000095453"/>
    </source>
</evidence>
<dbReference type="STRING" id="360807.ERS852392_02444"/>
<dbReference type="OrthoDB" id="9788852at2"/>
<gene>
    <name evidence="4" type="primary">xerD_1</name>
    <name evidence="5" type="ORF">DW813_11695</name>
    <name evidence="4" type="ORF">ERS852444_00708</name>
    <name evidence="3" type="ORF">RIL183_10881</name>
</gene>
<dbReference type="Gene3D" id="1.10.443.10">
    <property type="entry name" value="Intergrase catalytic core"/>
    <property type="match status" value="1"/>
</dbReference>
<dbReference type="InterPro" id="IPR050090">
    <property type="entry name" value="Tyrosine_recombinase_XerCD"/>
</dbReference>
<dbReference type="Proteomes" id="UP000049828">
    <property type="component" value="Unassembled WGS sequence"/>
</dbReference>
<dbReference type="GO" id="GO:0003677">
    <property type="term" value="F:DNA binding"/>
    <property type="evidence" value="ECO:0007669"/>
    <property type="project" value="InterPro"/>
</dbReference>
<dbReference type="EMBL" id="QSIQ01000019">
    <property type="protein sequence ID" value="RHD01869.1"/>
    <property type="molecule type" value="Genomic_DNA"/>
</dbReference>
<dbReference type="PANTHER" id="PTHR30349:SF82">
    <property type="entry name" value="INTEGRASE_RECOMBINASE YOEC-RELATED"/>
    <property type="match status" value="1"/>
</dbReference>
<evidence type="ECO:0000313" key="4">
    <source>
        <dbReference type="EMBL" id="CUM83773.1"/>
    </source>
</evidence>
<dbReference type="SUPFAM" id="SSF56349">
    <property type="entry name" value="DNA breaking-rejoining enzymes"/>
    <property type="match status" value="1"/>
</dbReference>
<dbReference type="AlphaFoldDB" id="A0A0M6X126"/>
<sequence length="192" mass="22512">MGTTQPIRKEDELYSFRMYYADEKPNVRNYTLIVLGLNTALRIGDLLSLKWSSVYNFQFQSFYDHILIHEQKTGKRNNVLLNATAKDALQAYFNERSPEESEYIFTKTTCHEKPLNRSQAYRIVKTAAVHTTQEDCISCHSLRKTFGYHAWKQGTPPALLMDIYNHSSYRITQHYLGISQDERDEIYLKLDL</sequence>
<dbReference type="RefSeq" id="WP_007882321.1">
    <property type="nucleotide sequence ID" value="NZ_CATWND010000007.1"/>
</dbReference>
<evidence type="ECO:0000313" key="6">
    <source>
        <dbReference type="Proteomes" id="UP000049828"/>
    </source>
</evidence>
<dbReference type="Proteomes" id="UP000266391">
    <property type="component" value="Unassembled WGS sequence"/>
</dbReference>
<protein>
    <submittedName>
        <fullName evidence="5">Integrase</fullName>
    </submittedName>
    <submittedName>
        <fullName evidence="3">Site-specific recombinase XerD</fullName>
    </submittedName>
    <submittedName>
        <fullName evidence="4">Tyrosine recombinase XerD</fullName>
    </submittedName>
</protein>
<reference evidence="6" key="1">
    <citation type="submission" date="2015-05" db="EMBL/GenBank/DDBJ databases">
        <authorList>
            <consortium name="Pathogen Informatics"/>
        </authorList>
    </citation>
    <scope>NUCLEOTIDE SEQUENCE [LARGE SCALE GENOMIC DNA]</scope>
    <source>
        <strain evidence="4 7">2789STDY5608887</strain>
        <strain evidence="6">L1-83</strain>
    </source>
</reference>
<dbReference type="PANTHER" id="PTHR30349">
    <property type="entry name" value="PHAGE INTEGRASE-RELATED"/>
    <property type="match status" value="1"/>
</dbReference>
<dbReference type="InterPro" id="IPR013762">
    <property type="entry name" value="Integrase-like_cat_sf"/>
</dbReference>
<feature type="domain" description="Tyr recombinase" evidence="2">
    <location>
        <begin position="2"/>
        <end position="188"/>
    </location>
</feature>
<dbReference type="PROSITE" id="PS51898">
    <property type="entry name" value="TYR_RECOMBINASE"/>
    <property type="match status" value="1"/>
</dbReference>
<keyword evidence="6" id="KW-1185">Reference proteome</keyword>
<proteinExistence type="predicted"/>
<evidence type="ECO:0000313" key="5">
    <source>
        <dbReference type="EMBL" id="RHD01869.1"/>
    </source>
</evidence>
<keyword evidence="1" id="KW-0233">DNA recombination</keyword>